<keyword evidence="13" id="KW-0511">Multifunctional enzyme</keyword>
<dbReference type="GO" id="GO:0004135">
    <property type="term" value="F:amylo-alpha-1,6-glucosidase activity"/>
    <property type="evidence" value="ECO:0007669"/>
    <property type="project" value="UniProtKB-EC"/>
</dbReference>
<evidence type="ECO:0000256" key="10">
    <source>
        <dbReference type="ARBA" id="ARBA00022679"/>
    </source>
</evidence>
<evidence type="ECO:0000256" key="2">
    <source>
        <dbReference type="ARBA" id="ARBA00000927"/>
    </source>
</evidence>
<keyword evidence="10" id="KW-0808">Transferase</keyword>
<feature type="region of interest" description="Disordered" evidence="17">
    <location>
        <begin position="1"/>
        <end position="43"/>
    </location>
</feature>
<feature type="domain" description="Glycogen debranching enzyme glucanotransferase" evidence="20">
    <location>
        <begin position="207"/>
        <end position="637"/>
    </location>
</feature>
<dbReference type="GO" id="GO:0005737">
    <property type="term" value="C:cytoplasm"/>
    <property type="evidence" value="ECO:0007669"/>
    <property type="project" value="UniProtKB-SubCell"/>
</dbReference>
<dbReference type="Pfam" id="PF14699">
    <property type="entry name" value="hGDE_N"/>
    <property type="match status" value="1"/>
</dbReference>
<evidence type="ECO:0000256" key="14">
    <source>
        <dbReference type="ARBA" id="ARBA00023295"/>
    </source>
</evidence>
<dbReference type="PANTHER" id="PTHR10569:SF2">
    <property type="entry name" value="GLYCOGEN DEBRANCHING ENZYME"/>
    <property type="match status" value="1"/>
</dbReference>
<evidence type="ECO:0000313" key="22">
    <source>
        <dbReference type="EMBL" id="KJA23619.1"/>
    </source>
</evidence>
<dbReference type="InterPro" id="IPR032790">
    <property type="entry name" value="GDE_C"/>
</dbReference>
<evidence type="ECO:0000256" key="13">
    <source>
        <dbReference type="ARBA" id="ARBA00023268"/>
    </source>
</evidence>
<proteinExistence type="inferred from homology"/>
<dbReference type="Gene3D" id="1.50.10.10">
    <property type="match status" value="1"/>
</dbReference>
<dbReference type="Pfam" id="PF14701">
    <property type="entry name" value="hDGE_amylase"/>
    <property type="match status" value="1"/>
</dbReference>
<dbReference type="Gene3D" id="3.20.20.80">
    <property type="entry name" value="Glycosidases"/>
    <property type="match status" value="2"/>
</dbReference>
<evidence type="ECO:0000256" key="1">
    <source>
        <dbReference type="ARBA" id="ARBA00000439"/>
    </source>
</evidence>
<comment type="catalytic activity">
    <reaction evidence="2">
        <text>Hydrolysis of (1-&gt;6)-alpha-D-glucosidic branch linkages in glycogen phosphorylase limit dextrin.</text>
        <dbReference type="EC" id="3.2.1.33"/>
    </reaction>
</comment>
<evidence type="ECO:0000313" key="23">
    <source>
        <dbReference type="Proteomes" id="UP000054270"/>
    </source>
</evidence>
<evidence type="ECO:0000256" key="3">
    <source>
        <dbReference type="ARBA" id="ARBA00003530"/>
    </source>
</evidence>
<keyword evidence="8" id="KW-0963">Cytoplasm</keyword>
<comment type="subcellular location">
    <subcellularLocation>
        <location evidence="4">Cytoplasm</location>
    </subcellularLocation>
</comment>
<dbReference type="Proteomes" id="UP000054270">
    <property type="component" value="Unassembled WGS sequence"/>
</dbReference>
<dbReference type="FunFam" id="1.50.10.10:FF:000039">
    <property type="entry name" value="Glycogen debranching enzyme Gdb1, putative"/>
    <property type="match status" value="1"/>
</dbReference>
<dbReference type="SUPFAM" id="SSF51445">
    <property type="entry name" value="(Trans)glycosidases"/>
    <property type="match status" value="1"/>
</dbReference>
<comment type="function">
    <text evidence="3">Multifunctional enzyme acting as 1,4-alpha-D-glucan:1,4-alpha-D-glucan 4-alpha-D-glycosyltransferase and amylo-1,6-glucosidase in glycogen degradation.</text>
</comment>
<keyword evidence="9" id="KW-0328">Glycosyltransferase</keyword>
<evidence type="ECO:0000259" key="18">
    <source>
        <dbReference type="Pfam" id="PF06202"/>
    </source>
</evidence>
<dbReference type="InterPro" id="IPR032792">
    <property type="entry name" value="AGL_glucanoTrfase"/>
</dbReference>
<dbReference type="PANTHER" id="PTHR10569">
    <property type="entry name" value="GLYCOGEN DEBRANCHING ENZYME"/>
    <property type="match status" value="1"/>
</dbReference>
<dbReference type="InterPro" id="IPR008928">
    <property type="entry name" value="6-hairpin_glycosidase_sf"/>
</dbReference>
<dbReference type="InterPro" id="IPR010401">
    <property type="entry name" value="AGL/Gdb1"/>
</dbReference>
<feature type="domain" description="Eukaryotic glycogen debranching enzyme N-terminal" evidence="19">
    <location>
        <begin position="93"/>
        <end position="178"/>
    </location>
</feature>
<sequence length="1591" mass="177002">MGRKQAYGRPKPTLQISRSKSSSGSSCSSPAVSPISSAAPKTPADEGIEFFQGEVNPGETPIQVYELALDPDGGPSKALSYVRLPPAYTPYILRVSIQAGTPAARNGVFKTNFPLDGGVFSRDKFCKRKLPQHFSKPIHVDLPISHAGAFKYWVEYSGSNGERITGREGFFNIDPILKSKARSPILSDDLQILPPGEGAILSDKLVNVPLDGLAILTVVSKWMGPTEQWRPHFKEAKDRGYTMLHYTPLQQRGESDSPYSIRSQLDYDRTLFGTDVDQEEGRMRIEEVLTVARDEYGLLSLTDVVLNHTANDTPWLVDHPEAGFSPANTPHLTPAFELDSAIIDFSASLAVKGLPTIVHSENDVNVLIAAFDKTVRGLNLWQYYILDPAREKDSVYAALAAGTIEPWTGPSIKGKNVGDLADILRSEKKIIGFGQLASRFNVRVDSSVAAGFIQAAFTDIRENDALANAWVKVVDVLNVPLYAEWEADTEAAIGNVRNRLRYSRLDTNGPKQGEITKEKPIMELYFTRLPAAPNADPLVYSLANNGWIWDADPLQNFALLPSKSYLRREVIVWGDCVKLRYGSEPADNPWLWSHMTSYVSSLAATFDGFRIDNCHSTPLAVGTRMLDAARTVRPDLYVCAELFTGNEDMDLVFVRELGINSLIRESGNAWDPKELSRLLYRHGLGKPIGSMDAACMVSKEEIPSPTGKGPVRKAVSRLLNGSAPHALLYDLTHDNETPLHKRSAEDALSTGALVAFSHCAVGSVKGFDDLYPKILDLVNEKRAYELTDLGENSGIANVKRVLNELHLEMILNGYEEGHVHQENDYIVLHRVHPTSQKGYLLVAHTAFHKGSKARGNINNVKLRRTKAKFVLGASIEIQSSEIPQNDKVLTGLPAKLVRMPPVVVPQGLDQEGPFSEIIVPENFPPGSVLVFETQLQNFDPKFDEFCASGAQEAFAKLDLVDLNVVLHRADVEERDATAGKFGAYEVPGYGKLVYCGLEGWMHPLGNVMRYNDLGHALCAHLREGSWALDYVHQRLSDQVDVFPNLAAPAKWIKERFDRVKETVPNYMRPRYFALVISEAYKVARGSVIDQCSGFVSSGHAFTQNLALTAVQMYGLVKSASLDPAKPTPALAAGLPHFTTNWARCWGRDVFISLSGLFLTTGNFEGAKKHILAFASTLKHGLIPNLLDSVRNPRYNSRDSPWWMLQNIQDYAKNAPEGVEILSETVKRRFPKDDTWVPWDDSHAYAYTSTLAEIVQEILQRHADGIHFREYNAGPNLDMQMKDEGFSIDIHVDWETGLILGGNDHNCGTWMDKMGESVKAGTKGVPGTPRDGAPVEITGLLKSTLRWLAELSSKDKFSFKGVQAEINGKKTFVTYQQWSDLIQNSFEKCYYVPLDRLSDSEYRINSSLVNRRGIYKDVYGSGKTHEWADYQFRCNFPIAMTVAPELFNEKHALGALQLADQVLRGPLGMKTLDSMDLQYRPNYDNSNDSDDASVAKGLNYHNGPEWGWPLGYFLRAYLYFDTRVGKGRDDHKETLHYLHQLLLPPRKYIAEDPWRGLPELTNANGVYCADSCNTQAWSSSTLLDFLADVMDL</sequence>
<keyword evidence="12" id="KW-0320">Glycogen biosynthesis</keyword>
<protein>
    <recommendedName>
        <fullName evidence="7">Glycogen debranching enzyme</fullName>
        <ecNumber evidence="5">2.4.1.25</ecNumber>
        <ecNumber evidence="6">3.2.1.33</ecNumber>
    </recommendedName>
    <alternativeName>
        <fullName evidence="16">Glycogen debrancher</fullName>
    </alternativeName>
</protein>
<feature type="domain" description="Glycogen debranching enzyme C-terminal" evidence="18">
    <location>
        <begin position="1124"/>
        <end position="1582"/>
    </location>
</feature>
<dbReference type="InterPro" id="IPR032788">
    <property type="entry name" value="AGL_central"/>
</dbReference>
<dbReference type="InterPro" id="IPR012341">
    <property type="entry name" value="6hp_glycosidase-like_sf"/>
</dbReference>
<dbReference type="STRING" id="945553.A0A0D2NY00"/>
<evidence type="ECO:0000259" key="21">
    <source>
        <dbReference type="Pfam" id="PF14702"/>
    </source>
</evidence>
<dbReference type="InterPro" id="IPR029436">
    <property type="entry name" value="AGL_euk_N"/>
</dbReference>
<evidence type="ECO:0000256" key="6">
    <source>
        <dbReference type="ARBA" id="ARBA00012778"/>
    </source>
</evidence>
<dbReference type="SUPFAM" id="SSF48208">
    <property type="entry name" value="Six-hairpin glycosidases"/>
    <property type="match status" value="1"/>
</dbReference>
<evidence type="ECO:0000259" key="19">
    <source>
        <dbReference type="Pfam" id="PF14699"/>
    </source>
</evidence>
<dbReference type="EC" id="3.2.1.33" evidence="6"/>
<evidence type="ECO:0000259" key="20">
    <source>
        <dbReference type="Pfam" id="PF14701"/>
    </source>
</evidence>
<dbReference type="EMBL" id="KN817542">
    <property type="protein sequence ID" value="KJA23619.1"/>
    <property type="molecule type" value="Genomic_DNA"/>
</dbReference>
<organism evidence="22 23">
    <name type="scientific">Hypholoma sublateritium (strain FD-334 SS-4)</name>
    <dbReference type="NCBI Taxonomy" id="945553"/>
    <lineage>
        <taxon>Eukaryota</taxon>
        <taxon>Fungi</taxon>
        <taxon>Dikarya</taxon>
        <taxon>Basidiomycota</taxon>
        <taxon>Agaricomycotina</taxon>
        <taxon>Agaricomycetes</taxon>
        <taxon>Agaricomycetidae</taxon>
        <taxon>Agaricales</taxon>
        <taxon>Agaricineae</taxon>
        <taxon>Strophariaceae</taxon>
        <taxon>Hypholoma</taxon>
    </lineage>
</organism>
<evidence type="ECO:0000256" key="4">
    <source>
        <dbReference type="ARBA" id="ARBA00004496"/>
    </source>
</evidence>
<feature type="compositionally biased region" description="Low complexity" evidence="17">
    <location>
        <begin position="17"/>
        <end position="40"/>
    </location>
</feature>
<dbReference type="Pfam" id="PF14702">
    <property type="entry name" value="hGDE_central"/>
    <property type="match status" value="1"/>
</dbReference>
<evidence type="ECO:0000256" key="11">
    <source>
        <dbReference type="ARBA" id="ARBA00022801"/>
    </source>
</evidence>
<dbReference type="CDD" id="cd11327">
    <property type="entry name" value="AmyAc_Glg_debranch_2"/>
    <property type="match status" value="1"/>
</dbReference>
<dbReference type="GO" id="GO:0005978">
    <property type="term" value="P:glycogen biosynthetic process"/>
    <property type="evidence" value="ECO:0007669"/>
    <property type="project" value="UniProtKB-KW"/>
</dbReference>
<evidence type="ECO:0000256" key="15">
    <source>
        <dbReference type="ARBA" id="ARBA00025780"/>
    </source>
</evidence>
<gene>
    <name evidence="22" type="ORF">HYPSUDRAFT_137693</name>
</gene>
<evidence type="ECO:0000256" key="12">
    <source>
        <dbReference type="ARBA" id="ARBA00023056"/>
    </source>
</evidence>
<evidence type="ECO:0000256" key="16">
    <source>
        <dbReference type="ARBA" id="ARBA00031477"/>
    </source>
</evidence>
<evidence type="ECO:0000256" key="17">
    <source>
        <dbReference type="SAM" id="MobiDB-lite"/>
    </source>
</evidence>
<keyword evidence="11 22" id="KW-0378">Hydrolase</keyword>
<keyword evidence="14" id="KW-0326">Glycosidase</keyword>
<evidence type="ECO:0000256" key="8">
    <source>
        <dbReference type="ARBA" id="ARBA00022490"/>
    </source>
</evidence>
<comment type="catalytic activity">
    <reaction evidence="1">
        <text>Transfers a segment of a (1-&gt;4)-alpha-D-glucan to a new position in an acceptor, which may be glucose or a (1-&gt;4)-alpha-D-glucan.</text>
        <dbReference type="EC" id="2.4.1.25"/>
    </reaction>
</comment>
<dbReference type="EC" id="2.4.1.25" evidence="5"/>
<name>A0A0D2NY00_HYPSF</name>
<feature type="domain" description="Glycogen debranching enzyme central" evidence="21">
    <location>
        <begin position="794"/>
        <end position="1035"/>
    </location>
</feature>
<dbReference type="GO" id="GO:0004134">
    <property type="term" value="F:4-alpha-glucanotransferase activity"/>
    <property type="evidence" value="ECO:0007669"/>
    <property type="project" value="UniProtKB-EC"/>
</dbReference>
<dbReference type="InterPro" id="IPR017853">
    <property type="entry name" value="GH"/>
</dbReference>
<keyword evidence="23" id="KW-1185">Reference proteome</keyword>
<evidence type="ECO:0000256" key="5">
    <source>
        <dbReference type="ARBA" id="ARBA00012560"/>
    </source>
</evidence>
<comment type="similarity">
    <text evidence="15">Belongs to the glycogen debranching enzyme family.</text>
</comment>
<dbReference type="OrthoDB" id="10248904at2759"/>
<reference evidence="23" key="1">
    <citation type="submission" date="2014-04" db="EMBL/GenBank/DDBJ databases">
        <title>Evolutionary Origins and Diversification of the Mycorrhizal Mutualists.</title>
        <authorList>
            <consortium name="DOE Joint Genome Institute"/>
            <consortium name="Mycorrhizal Genomics Consortium"/>
            <person name="Kohler A."/>
            <person name="Kuo A."/>
            <person name="Nagy L.G."/>
            <person name="Floudas D."/>
            <person name="Copeland A."/>
            <person name="Barry K.W."/>
            <person name="Cichocki N."/>
            <person name="Veneault-Fourrey C."/>
            <person name="LaButti K."/>
            <person name="Lindquist E.A."/>
            <person name="Lipzen A."/>
            <person name="Lundell T."/>
            <person name="Morin E."/>
            <person name="Murat C."/>
            <person name="Riley R."/>
            <person name="Ohm R."/>
            <person name="Sun H."/>
            <person name="Tunlid A."/>
            <person name="Henrissat B."/>
            <person name="Grigoriev I.V."/>
            <person name="Hibbett D.S."/>
            <person name="Martin F."/>
        </authorList>
    </citation>
    <scope>NUCLEOTIDE SEQUENCE [LARGE SCALE GENOMIC DNA]</scope>
    <source>
        <strain evidence="23">FD-334 SS-4</strain>
    </source>
</reference>
<dbReference type="OMA" id="YEEGHVH"/>
<dbReference type="GO" id="GO:0005980">
    <property type="term" value="P:glycogen catabolic process"/>
    <property type="evidence" value="ECO:0007669"/>
    <property type="project" value="InterPro"/>
</dbReference>
<accession>A0A0D2NY00</accession>
<evidence type="ECO:0000256" key="7">
    <source>
        <dbReference type="ARBA" id="ARBA00020723"/>
    </source>
</evidence>
<dbReference type="Pfam" id="PF06202">
    <property type="entry name" value="GDE_C"/>
    <property type="match status" value="1"/>
</dbReference>
<evidence type="ECO:0000256" key="9">
    <source>
        <dbReference type="ARBA" id="ARBA00022676"/>
    </source>
</evidence>